<dbReference type="Pfam" id="PF04203">
    <property type="entry name" value="Sortase"/>
    <property type="match status" value="1"/>
</dbReference>
<protein>
    <submittedName>
        <fullName evidence="5">Class B sortase</fullName>
    </submittedName>
</protein>
<dbReference type="GO" id="GO:0016787">
    <property type="term" value="F:hydrolase activity"/>
    <property type="evidence" value="ECO:0007669"/>
    <property type="project" value="UniProtKB-KW"/>
</dbReference>
<keyword evidence="4" id="KW-1133">Transmembrane helix</keyword>
<dbReference type="SUPFAM" id="SSF63817">
    <property type="entry name" value="Sortase"/>
    <property type="match status" value="1"/>
</dbReference>
<feature type="transmembrane region" description="Helical" evidence="4">
    <location>
        <begin position="44"/>
        <end position="63"/>
    </location>
</feature>
<dbReference type="Gene3D" id="2.40.260.10">
    <property type="entry name" value="Sortase"/>
    <property type="match status" value="1"/>
</dbReference>
<dbReference type="AlphaFoldDB" id="A0A9D1WRX1"/>
<evidence type="ECO:0000313" key="6">
    <source>
        <dbReference type="Proteomes" id="UP000886800"/>
    </source>
</evidence>
<keyword evidence="1" id="KW-0378">Hydrolase</keyword>
<evidence type="ECO:0000256" key="1">
    <source>
        <dbReference type="ARBA" id="ARBA00022801"/>
    </source>
</evidence>
<dbReference type="EMBL" id="DXES01000156">
    <property type="protein sequence ID" value="HIX66004.1"/>
    <property type="molecule type" value="Genomic_DNA"/>
</dbReference>
<feature type="compositionally biased region" description="Acidic residues" evidence="3">
    <location>
        <begin position="99"/>
        <end position="139"/>
    </location>
</feature>
<keyword evidence="4" id="KW-0472">Membrane</keyword>
<keyword evidence="4" id="KW-0812">Transmembrane</keyword>
<name>A0A9D1WRX1_9FIRM</name>
<feature type="active site" description="Acyl-thioester intermediate" evidence="2">
    <location>
        <position position="351"/>
    </location>
</feature>
<dbReference type="InterPro" id="IPR009835">
    <property type="entry name" value="SrtB"/>
</dbReference>
<dbReference type="Proteomes" id="UP000886800">
    <property type="component" value="Unassembled WGS sequence"/>
</dbReference>
<organism evidence="5 6">
    <name type="scientific">Candidatus Anaerotruncus excrementipullorum</name>
    <dbReference type="NCBI Taxonomy" id="2838465"/>
    <lineage>
        <taxon>Bacteria</taxon>
        <taxon>Bacillati</taxon>
        <taxon>Bacillota</taxon>
        <taxon>Clostridia</taxon>
        <taxon>Eubacteriales</taxon>
        <taxon>Oscillospiraceae</taxon>
        <taxon>Anaerotruncus</taxon>
    </lineage>
</organism>
<dbReference type="InterPro" id="IPR005754">
    <property type="entry name" value="Sortase"/>
</dbReference>
<comment type="caution">
    <text evidence="5">The sequence shown here is derived from an EMBL/GenBank/DDBJ whole genome shotgun (WGS) entry which is preliminary data.</text>
</comment>
<dbReference type="CDD" id="cd05826">
    <property type="entry name" value="Sortase_B"/>
    <property type="match status" value="1"/>
</dbReference>
<feature type="compositionally biased region" description="Low complexity" evidence="3">
    <location>
        <begin position="74"/>
        <end position="83"/>
    </location>
</feature>
<feature type="active site" description="Proton donor/acceptor" evidence="2">
    <location>
        <position position="250"/>
    </location>
</feature>
<accession>A0A9D1WRX1</accession>
<feature type="region of interest" description="Disordered" evidence="3">
    <location>
        <begin position="71"/>
        <end position="148"/>
    </location>
</feature>
<sequence>MNLLKKFLRGVFYFCVGVRAATRDLTDWYTHNRAIPGFLRHPVVLLVVVVALVGCSCGLAAAIGSSSLEERHVPSSSQAASQPEEPEPQPEASQPEASQPEEPELEASEPEESEPETSQPEESEPEASQPEESEPEEPEFERVPQLSNDQLRQVLQERVEDYYSSGTVFIPPAAGDIAGWQAVNPDVRAWITIPNTNISYPVVIGPYTDYYTHLGYYKEASRNGVIWFDTDVKFDSTGEITSRNAVIYGHNWTNCWRPVRIGNPGDVMFAQLAAYDDASFTAQNPYIRITTPGGDHLYQVFSVFYTDLSFVYVYCDGSVVDSIINRAKALDIHNLNVPVSSSDQIITLSTCTRVLGAGDNQRFVVMAKKIS</sequence>
<evidence type="ECO:0000256" key="4">
    <source>
        <dbReference type="SAM" id="Phobius"/>
    </source>
</evidence>
<reference evidence="5" key="2">
    <citation type="submission" date="2021-04" db="EMBL/GenBank/DDBJ databases">
        <authorList>
            <person name="Gilroy R."/>
        </authorList>
    </citation>
    <scope>NUCLEOTIDE SEQUENCE</scope>
    <source>
        <strain evidence="5">CHK188-5543</strain>
    </source>
</reference>
<reference evidence="5" key="1">
    <citation type="journal article" date="2021" name="PeerJ">
        <title>Extensive microbial diversity within the chicken gut microbiome revealed by metagenomics and culture.</title>
        <authorList>
            <person name="Gilroy R."/>
            <person name="Ravi A."/>
            <person name="Getino M."/>
            <person name="Pursley I."/>
            <person name="Horton D.L."/>
            <person name="Alikhan N.F."/>
            <person name="Baker D."/>
            <person name="Gharbi K."/>
            <person name="Hall N."/>
            <person name="Watson M."/>
            <person name="Adriaenssens E.M."/>
            <person name="Foster-Nyarko E."/>
            <person name="Jarju S."/>
            <person name="Secka A."/>
            <person name="Antonio M."/>
            <person name="Oren A."/>
            <person name="Chaudhuri R.R."/>
            <person name="La Ragione R."/>
            <person name="Hildebrand F."/>
            <person name="Pallen M.J."/>
        </authorList>
    </citation>
    <scope>NUCLEOTIDE SEQUENCE</scope>
    <source>
        <strain evidence="5">CHK188-5543</strain>
    </source>
</reference>
<dbReference type="InterPro" id="IPR023365">
    <property type="entry name" value="Sortase_dom-sf"/>
</dbReference>
<proteinExistence type="predicted"/>
<evidence type="ECO:0000313" key="5">
    <source>
        <dbReference type="EMBL" id="HIX66004.1"/>
    </source>
</evidence>
<gene>
    <name evidence="5" type="ORF">H9736_07115</name>
</gene>
<evidence type="ECO:0000256" key="3">
    <source>
        <dbReference type="SAM" id="MobiDB-lite"/>
    </source>
</evidence>
<evidence type="ECO:0000256" key="2">
    <source>
        <dbReference type="PIRSR" id="PIRSR605754-1"/>
    </source>
</evidence>